<dbReference type="AlphaFoldDB" id="A0A9D3ZEW1"/>
<evidence type="ECO:0000313" key="2">
    <source>
        <dbReference type="EMBL" id="KAH1031129.1"/>
    </source>
</evidence>
<evidence type="ECO:0000313" key="3">
    <source>
        <dbReference type="Proteomes" id="UP000828251"/>
    </source>
</evidence>
<sequence length="187" mass="20883">MPYSDTTVQECITSEFLVNPNIWHVNVPLVVYANVEMHESNRVFQQFRVHGKPYLLAKKVRGRPSHTRSPRRVPRHPRSGEAIEAGPLSTPTQEPTPMVAPSPVSLTTRIKPSLEENSFLTSKSLESNEELAWPGLLCSSFANSNPFYADRSTLCMYVGGENHNGNFLTNGEPLHNYVVGFSSVLPF</sequence>
<feature type="compositionally biased region" description="Basic residues" evidence="1">
    <location>
        <begin position="60"/>
        <end position="77"/>
    </location>
</feature>
<keyword evidence="3" id="KW-1185">Reference proteome</keyword>
<gene>
    <name evidence="2" type="ORF">J1N35_043303</name>
</gene>
<accession>A0A9D3ZEW1</accession>
<protein>
    <submittedName>
        <fullName evidence="2">Uncharacterized protein</fullName>
    </submittedName>
</protein>
<evidence type="ECO:0000256" key="1">
    <source>
        <dbReference type="SAM" id="MobiDB-lite"/>
    </source>
</evidence>
<dbReference type="OrthoDB" id="990873at2759"/>
<proteinExistence type="predicted"/>
<organism evidence="2 3">
    <name type="scientific">Gossypium stocksii</name>
    <dbReference type="NCBI Taxonomy" id="47602"/>
    <lineage>
        <taxon>Eukaryota</taxon>
        <taxon>Viridiplantae</taxon>
        <taxon>Streptophyta</taxon>
        <taxon>Embryophyta</taxon>
        <taxon>Tracheophyta</taxon>
        <taxon>Spermatophyta</taxon>
        <taxon>Magnoliopsida</taxon>
        <taxon>eudicotyledons</taxon>
        <taxon>Gunneridae</taxon>
        <taxon>Pentapetalae</taxon>
        <taxon>rosids</taxon>
        <taxon>malvids</taxon>
        <taxon>Malvales</taxon>
        <taxon>Malvaceae</taxon>
        <taxon>Malvoideae</taxon>
        <taxon>Gossypium</taxon>
    </lineage>
</organism>
<dbReference type="Proteomes" id="UP000828251">
    <property type="component" value="Unassembled WGS sequence"/>
</dbReference>
<name>A0A9D3ZEW1_9ROSI</name>
<reference evidence="2 3" key="1">
    <citation type="journal article" date="2021" name="Plant Biotechnol. J.">
        <title>Multi-omics assisted identification of the key and species-specific regulatory components of drought-tolerant mechanisms in Gossypium stocksii.</title>
        <authorList>
            <person name="Yu D."/>
            <person name="Ke L."/>
            <person name="Zhang D."/>
            <person name="Wu Y."/>
            <person name="Sun Y."/>
            <person name="Mei J."/>
            <person name="Sun J."/>
            <person name="Sun Y."/>
        </authorList>
    </citation>
    <scope>NUCLEOTIDE SEQUENCE [LARGE SCALE GENOMIC DNA]</scope>
    <source>
        <strain evidence="3">cv. E1</strain>
        <tissue evidence="2">Leaf</tissue>
    </source>
</reference>
<feature type="region of interest" description="Disordered" evidence="1">
    <location>
        <begin position="60"/>
        <end position="103"/>
    </location>
</feature>
<comment type="caution">
    <text evidence="2">The sequence shown here is derived from an EMBL/GenBank/DDBJ whole genome shotgun (WGS) entry which is preliminary data.</text>
</comment>
<dbReference type="EMBL" id="JAIQCV010000013">
    <property type="protein sequence ID" value="KAH1031129.1"/>
    <property type="molecule type" value="Genomic_DNA"/>
</dbReference>